<reference evidence="3" key="1">
    <citation type="journal article" date="2019" name="Int. J. Syst. Evol. Microbiol.">
        <title>The Global Catalogue of Microorganisms (GCM) 10K type strain sequencing project: providing services to taxonomists for standard genome sequencing and annotation.</title>
        <authorList>
            <consortium name="The Broad Institute Genomics Platform"/>
            <consortium name="The Broad Institute Genome Sequencing Center for Infectious Disease"/>
            <person name="Wu L."/>
            <person name="Ma J."/>
        </authorList>
    </citation>
    <scope>NUCLEOTIDE SEQUENCE [LARGE SCALE GENOMIC DNA]</scope>
    <source>
        <strain evidence="3">CGMCC 4.7466</strain>
    </source>
</reference>
<dbReference type="EMBL" id="JBHSJJ010000023">
    <property type="protein sequence ID" value="MFC4874842.1"/>
    <property type="molecule type" value="Genomic_DNA"/>
</dbReference>
<dbReference type="Proteomes" id="UP001595818">
    <property type="component" value="Unassembled WGS sequence"/>
</dbReference>
<accession>A0ABV9T8G0</accession>
<feature type="transmembrane region" description="Helical" evidence="1">
    <location>
        <begin position="20"/>
        <end position="41"/>
    </location>
</feature>
<proteinExistence type="predicted"/>
<keyword evidence="1" id="KW-0472">Membrane</keyword>
<evidence type="ECO:0000313" key="3">
    <source>
        <dbReference type="Proteomes" id="UP001595818"/>
    </source>
</evidence>
<feature type="transmembrane region" description="Helical" evidence="1">
    <location>
        <begin position="323"/>
        <end position="340"/>
    </location>
</feature>
<feature type="transmembrane region" description="Helical" evidence="1">
    <location>
        <begin position="193"/>
        <end position="214"/>
    </location>
</feature>
<feature type="transmembrane region" description="Helical" evidence="1">
    <location>
        <begin position="149"/>
        <end position="167"/>
    </location>
</feature>
<organism evidence="2 3">
    <name type="scientific">Negadavirga shengliensis</name>
    <dbReference type="NCBI Taxonomy" id="1389218"/>
    <lineage>
        <taxon>Bacteria</taxon>
        <taxon>Pseudomonadati</taxon>
        <taxon>Bacteroidota</taxon>
        <taxon>Cytophagia</taxon>
        <taxon>Cytophagales</taxon>
        <taxon>Cyclobacteriaceae</taxon>
        <taxon>Negadavirga</taxon>
    </lineage>
</organism>
<feature type="transmembrane region" description="Helical" evidence="1">
    <location>
        <begin position="116"/>
        <end position="137"/>
    </location>
</feature>
<feature type="transmembrane region" description="Helical" evidence="1">
    <location>
        <begin position="283"/>
        <end position="303"/>
    </location>
</feature>
<feature type="transmembrane region" description="Helical" evidence="1">
    <location>
        <begin position="90"/>
        <end position="110"/>
    </location>
</feature>
<dbReference type="Pfam" id="PF06197">
    <property type="entry name" value="DUF998"/>
    <property type="match status" value="1"/>
</dbReference>
<dbReference type="InterPro" id="IPR009339">
    <property type="entry name" value="DUF998"/>
</dbReference>
<gene>
    <name evidence="2" type="ORF">ACFPFU_24270</name>
</gene>
<keyword evidence="1" id="KW-0812">Transmembrane</keyword>
<feature type="transmembrane region" description="Helical" evidence="1">
    <location>
        <begin position="223"/>
        <end position="240"/>
    </location>
</feature>
<comment type="caution">
    <text evidence="2">The sequence shown here is derived from an EMBL/GenBank/DDBJ whole genome shotgun (WGS) entry which is preliminary data.</text>
</comment>
<keyword evidence="1" id="KW-1133">Transmembrane helix</keyword>
<keyword evidence="3" id="KW-1185">Reference proteome</keyword>
<sequence>MVRKLQAYIVSQPAWQRIILLIVIGYEAAGALTGSILLIASPDGRLMDMPVDIMHGAFRDFHIPGMILFGLGILNASAFVSVLRRANKDWFLAGMALAGLSIWFVVEIVILQELHWLHAMWGIPVLIGWVVAIPLIALRNATAKLQKGLLICGILASLWYIAINIYVPTQYDGYSPVSYTVSELSAINAPTRILWVLLALPYPLLLSAFGWGVLQSAERNRSLRLVGSLILAYCVFNFYWPPMHMRGNEPTLTDTLHIVWALVTIVFMWLFMGLGARALGKRFRLYTIISIGLHIVFGALTFLEAPNIPINGPTPTIGIWERVNIGIFMIWVAVIAFVLLRRARSLVSRGVMQEEALSTSG</sequence>
<evidence type="ECO:0000313" key="2">
    <source>
        <dbReference type="EMBL" id="MFC4874842.1"/>
    </source>
</evidence>
<dbReference type="RefSeq" id="WP_377069083.1">
    <property type="nucleotide sequence ID" value="NZ_JBHSJJ010000023.1"/>
</dbReference>
<feature type="transmembrane region" description="Helical" evidence="1">
    <location>
        <begin position="255"/>
        <end position="276"/>
    </location>
</feature>
<name>A0ABV9T8G0_9BACT</name>
<feature type="transmembrane region" description="Helical" evidence="1">
    <location>
        <begin position="61"/>
        <end position="83"/>
    </location>
</feature>
<protein>
    <submittedName>
        <fullName evidence="2">DUF998 domain-containing protein</fullName>
    </submittedName>
</protein>
<evidence type="ECO:0000256" key="1">
    <source>
        <dbReference type="SAM" id="Phobius"/>
    </source>
</evidence>